<evidence type="ECO:0000313" key="2">
    <source>
        <dbReference type="Proteomes" id="UP001519293"/>
    </source>
</evidence>
<gene>
    <name evidence="1" type="ORF">J2Z40_002614</name>
</gene>
<accession>A0ABS4RGM6</accession>
<sequence>MMVVHLAVAHDYGFVHDLGEYSADHVQVGSLEESLESLPEIFEHQM</sequence>
<organism evidence="1 2">
    <name type="scientific">Cytobacillus eiseniae</name>
    <dbReference type="NCBI Taxonomy" id="762947"/>
    <lineage>
        <taxon>Bacteria</taxon>
        <taxon>Bacillati</taxon>
        <taxon>Bacillota</taxon>
        <taxon>Bacilli</taxon>
        <taxon>Bacillales</taxon>
        <taxon>Bacillaceae</taxon>
        <taxon>Cytobacillus</taxon>
    </lineage>
</organism>
<comment type="caution">
    <text evidence="1">The sequence shown here is derived from an EMBL/GenBank/DDBJ whole genome shotgun (WGS) entry which is preliminary data.</text>
</comment>
<dbReference type="RefSeq" id="WP_209795154.1">
    <property type="nucleotide sequence ID" value="NZ_JAGIKZ010000015.1"/>
</dbReference>
<reference evidence="1 2" key="1">
    <citation type="submission" date="2021-03" db="EMBL/GenBank/DDBJ databases">
        <title>Genomic Encyclopedia of Type Strains, Phase IV (KMG-IV): sequencing the most valuable type-strain genomes for metagenomic binning, comparative biology and taxonomic classification.</title>
        <authorList>
            <person name="Goeker M."/>
        </authorList>
    </citation>
    <scope>NUCLEOTIDE SEQUENCE [LARGE SCALE GENOMIC DNA]</scope>
    <source>
        <strain evidence="1 2">DSM 26675</strain>
    </source>
</reference>
<protein>
    <submittedName>
        <fullName evidence="1">Uncharacterized protein</fullName>
    </submittedName>
</protein>
<name>A0ABS4RGM6_9BACI</name>
<dbReference type="EMBL" id="JAGIKZ010000015">
    <property type="protein sequence ID" value="MBP2242041.1"/>
    <property type="molecule type" value="Genomic_DNA"/>
</dbReference>
<keyword evidence="2" id="KW-1185">Reference proteome</keyword>
<proteinExistence type="predicted"/>
<dbReference type="Proteomes" id="UP001519293">
    <property type="component" value="Unassembled WGS sequence"/>
</dbReference>
<evidence type="ECO:0000313" key="1">
    <source>
        <dbReference type="EMBL" id="MBP2242041.1"/>
    </source>
</evidence>